<reference evidence="2 3" key="1">
    <citation type="submission" date="2011-06" db="EMBL/GenBank/DDBJ databases">
        <title>The draft genome of Thiorhodococcus drewsii AZ1.</title>
        <authorList>
            <consortium name="US DOE Joint Genome Institute (JGI-PGF)"/>
            <person name="Lucas S."/>
            <person name="Han J."/>
            <person name="Lapidus A."/>
            <person name="Cheng J.-F."/>
            <person name="Goodwin L."/>
            <person name="Pitluck S."/>
            <person name="Peters L."/>
            <person name="Land M.L."/>
            <person name="Hauser L."/>
            <person name="Vogl K."/>
            <person name="Liu Z."/>
            <person name="Imhoff J."/>
            <person name="Thiel V."/>
            <person name="Frigaard N.-U."/>
            <person name="Bryant D.A."/>
            <person name="Woyke T.J."/>
        </authorList>
    </citation>
    <scope>NUCLEOTIDE SEQUENCE [LARGE SCALE GENOMIC DNA]</scope>
    <source>
        <strain evidence="2 3">AZ1</strain>
    </source>
</reference>
<dbReference type="InterPro" id="IPR018692">
    <property type="entry name" value="DUF2189"/>
</dbReference>
<organism evidence="2 3">
    <name type="scientific">Thiorhodococcus drewsii AZ1</name>
    <dbReference type="NCBI Taxonomy" id="765913"/>
    <lineage>
        <taxon>Bacteria</taxon>
        <taxon>Pseudomonadati</taxon>
        <taxon>Pseudomonadota</taxon>
        <taxon>Gammaproteobacteria</taxon>
        <taxon>Chromatiales</taxon>
        <taxon>Chromatiaceae</taxon>
        <taxon>Thiorhodococcus</taxon>
    </lineage>
</organism>
<dbReference type="EMBL" id="AFWT01000002">
    <property type="protein sequence ID" value="EGV33726.1"/>
    <property type="molecule type" value="Genomic_DNA"/>
</dbReference>
<accession>G2DWM6</accession>
<feature type="transmembrane region" description="Helical" evidence="1">
    <location>
        <begin position="163"/>
        <end position="192"/>
    </location>
</feature>
<keyword evidence="3" id="KW-1185">Reference proteome</keyword>
<feature type="transmembrane region" description="Helical" evidence="1">
    <location>
        <begin position="70"/>
        <end position="92"/>
    </location>
</feature>
<keyword evidence="1" id="KW-1133">Transmembrane helix</keyword>
<keyword evidence="1" id="KW-0812">Transmembrane</keyword>
<keyword evidence="1" id="KW-0472">Membrane</keyword>
<dbReference type="Pfam" id="PF09955">
    <property type="entry name" value="DUF2189"/>
    <property type="match status" value="1"/>
</dbReference>
<feature type="transmembrane region" description="Helical" evidence="1">
    <location>
        <begin position="119"/>
        <end position="143"/>
    </location>
</feature>
<dbReference type="eggNOG" id="COG5473">
    <property type="taxonomic scope" value="Bacteria"/>
</dbReference>
<sequence length="258" mass="28048">MRSQTVRSSRPLLDGAPSVHHIEIDEPLDWLKQGVATFAQAPGHSLLYGTLFALACWGSIGLTWSMPWFALAFLTGLMLLGPFLAAGLYVAARQQESGQSVSIRDSLNLLWLRRTNLSLFVLFLGLITAAWIRLSALLFAIQFDALSPSIDSYLGMFSGHFDPLIAGFFLGIGLLLAITVFATSALAIPMILDRDVDPITAINTSLRAFAINWPGMLVWAASIVTLSGTGILTGFIGMVALFPLLGYATWHSYRRMVA</sequence>
<proteinExistence type="predicted"/>
<feature type="transmembrane region" description="Helical" evidence="1">
    <location>
        <begin position="204"/>
        <end position="224"/>
    </location>
</feature>
<dbReference type="RefSeq" id="WP_007039131.1">
    <property type="nucleotide sequence ID" value="NZ_AFWT01000002.1"/>
</dbReference>
<dbReference type="Proteomes" id="UP000004200">
    <property type="component" value="Unassembled WGS sequence"/>
</dbReference>
<name>G2DWM6_9GAMM</name>
<dbReference type="STRING" id="765913.ThidrDRAFT_0415"/>
<evidence type="ECO:0008006" key="4">
    <source>
        <dbReference type="Google" id="ProtNLM"/>
    </source>
</evidence>
<evidence type="ECO:0000256" key="1">
    <source>
        <dbReference type="SAM" id="Phobius"/>
    </source>
</evidence>
<comment type="caution">
    <text evidence="2">The sequence shown here is derived from an EMBL/GenBank/DDBJ whole genome shotgun (WGS) entry which is preliminary data.</text>
</comment>
<evidence type="ECO:0000313" key="2">
    <source>
        <dbReference type="EMBL" id="EGV33726.1"/>
    </source>
</evidence>
<evidence type="ECO:0000313" key="3">
    <source>
        <dbReference type="Proteomes" id="UP000004200"/>
    </source>
</evidence>
<feature type="transmembrane region" description="Helical" evidence="1">
    <location>
        <begin position="230"/>
        <end position="250"/>
    </location>
</feature>
<feature type="transmembrane region" description="Helical" evidence="1">
    <location>
        <begin position="46"/>
        <end position="64"/>
    </location>
</feature>
<dbReference type="AlphaFoldDB" id="G2DWM6"/>
<gene>
    <name evidence="2" type="ORF">ThidrDRAFT_0415</name>
</gene>
<protein>
    <recommendedName>
        <fullName evidence="4">Integral membrane protein</fullName>
    </recommendedName>
</protein>
<dbReference type="OrthoDB" id="5621705at2"/>